<dbReference type="EMBL" id="VSSQ01000101">
    <property type="protein sequence ID" value="MPL76869.1"/>
    <property type="molecule type" value="Genomic_DNA"/>
</dbReference>
<dbReference type="SUPFAM" id="SSF46548">
    <property type="entry name" value="alpha-helical ferredoxin"/>
    <property type="match status" value="1"/>
</dbReference>
<dbReference type="PROSITE" id="PS00198">
    <property type="entry name" value="4FE4S_FER_1"/>
    <property type="match status" value="1"/>
</dbReference>
<evidence type="ECO:0000256" key="1">
    <source>
        <dbReference type="ARBA" id="ARBA00022448"/>
    </source>
</evidence>
<dbReference type="GO" id="GO:0006089">
    <property type="term" value="P:lactate metabolic process"/>
    <property type="evidence" value="ECO:0007669"/>
    <property type="project" value="InterPro"/>
</dbReference>
<evidence type="ECO:0000256" key="2">
    <source>
        <dbReference type="ARBA" id="ARBA00022737"/>
    </source>
</evidence>
<dbReference type="GO" id="GO:0051536">
    <property type="term" value="F:iron-sulfur cluster binding"/>
    <property type="evidence" value="ECO:0007669"/>
    <property type="project" value="InterPro"/>
</dbReference>
<name>A0A644UDE7_9ZZZZ</name>
<protein>
    <submittedName>
        <fullName evidence="5">Lactate utilization protein B</fullName>
    </submittedName>
</protein>
<dbReference type="InterPro" id="IPR017896">
    <property type="entry name" value="4Fe4S_Fe-S-bd"/>
</dbReference>
<reference evidence="5" key="1">
    <citation type="submission" date="2019-08" db="EMBL/GenBank/DDBJ databases">
        <authorList>
            <person name="Kucharzyk K."/>
            <person name="Murdoch R.W."/>
            <person name="Higgins S."/>
            <person name="Loffler F."/>
        </authorList>
    </citation>
    <scope>NUCLEOTIDE SEQUENCE</scope>
</reference>
<dbReference type="Pfam" id="PF13183">
    <property type="entry name" value="Fer4_8"/>
    <property type="match status" value="1"/>
</dbReference>
<keyword evidence="2" id="KW-0677">Repeat</keyword>
<sequence>MNTAEYNFFIEDCKKAIENVKDVNIEFDIDDIILKTFQNYSYARKIAANLRQKNINHIDELLISFEKKLNENGAKVNWALDYDSLSENIIKILIEKKIKEINLFDSRFVEELGLLKILKNEEIQINLQSNNCVIFEPTYAISQTGSLYMVFNSAIEMEQVLSAKMKIFVLPVNNVLKNIEDVELLSKLYSINKNREEYLPITAFYSLKENDENNVELFIIDNGRTNLLESKEHRKALTCINCDACKKVCPIYSLIGDMPYNNVFTGPIANVVLPFLETIDGYKHLSFNCILCGNCDKVCPMNIPITDLIIANRNMFYENRNIDFSDRYRIKVLKKNLISRKKLNRAAWRKEFLMKLYVKRKITVKRAIPKFAKISFSKSQNK</sequence>
<feature type="domain" description="4Fe-4S ferredoxin-type" evidence="4">
    <location>
        <begin position="280"/>
        <end position="309"/>
    </location>
</feature>
<evidence type="ECO:0000256" key="3">
    <source>
        <dbReference type="ARBA" id="ARBA00022982"/>
    </source>
</evidence>
<organism evidence="5">
    <name type="scientific">bioreactor metagenome</name>
    <dbReference type="NCBI Taxonomy" id="1076179"/>
    <lineage>
        <taxon>unclassified sequences</taxon>
        <taxon>metagenomes</taxon>
        <taxon>ecological metagenomes</taxon>
    </lineage>
</organism>
<accession>A0A644UDE7</accession>
<dbReference type="InterPro" id="IPR003741">
    <property type="entry name" value="LUD_dom"/>
</dbReference>
<dbReference type="Pfam" id="PF02589">
    <property type="entry name" value="LUD_dom"/>
    <property type="match status" value="1"/>
</dbReference>
<dbReference type="PROSITE" id="PS51379">
    <property type="entry name" value="4FE4S_FER_2"/>
    <property type="match status" value="2"/>
</dbReference>
<keyword evidence="3" id="KW-0249">Electron transport</keyword>
<keyword evidence="1" id="KW-0813">Transport</keyword>
<feature type="domain" description="4Fe-4S ferredoxin-type" evidence="4">
    <location>
        <begin position="229"/>
        <end position="261"/>
    </location>
</feature>
<proteinExistence type="predicted"/>
<gene>
    <name evidence="5" type="primary">lutB_7</name>
    <name evidence="5" type="ORF">SDC9_22720</name>
</gene>
<dbReference type="InterPro" id="IPR004452">
    <property type="entry name" value="LutB/LldF"/>
</dbReference>
<evidence type="ECO:0000313" key="5">
    <source>
        <dbReference type="EMBL" id="MPL76869.1"/>
    </source>
</evidence>
<dbReference type="InterPro" id="IPR017900">
    <property type="entry name" value="4Fe4S_Fe_S_CS"/>
</dbReference>
<dbReference type="PANTHER" id="PTHR47153">
    <property type="entry name" value="LACTATE UTILIZATION PROTEIN B"/>
    <property type="match status" value="1"/>
</dbReference>
<dbReference type="InterPro" id="IPR009051">
    <property type="entry name" value="Helical_ferredxn"/>
</dbReference>
<dbReference type="Gene3D" id="1.10.1060.10">
    <property type="entry name" value="Alpha-helical ferredoxin"/>
    <property type="match status" value="1"/>
</dbReference>
<evidence type="ECO:0000259" key="4">
    <source>
        <dbReference type="PROSITE" id="PS51379"/>
    </source>
</evidence>
<dbReference type="PANTHER" id="PTHR47153:SF2">
    <property type="entry name" value="LACTATE UTILIZATION PROTEIN B"/>
    <property type="match status" value="1"/>
</dbReference>
<comment type="caution">
    <text evidence="5">The sequence shown here is derived from an EMBL/GenBank/DDBJ whole genome shotgun (WGS) entry which is preliminary data.</text>
</comment>
<dbReference type="AlphaFoldDB" id="A0A644UDE7"/>